<accession>A0A0E9WV21</accession>
<reference evidence="1" key="2">
    <citation type="journal article" date="2015" name="Fish Shellfish Immunol.">
        <title>Early steps in the European eel (Anguilla anguilla)-Vibrio vulnificus interaction in the gills: Role of the RtxA13 toxin.</title>
        <authorList>
            <person name="Callol A."/>
            <person name="Pajuelo D."/>
            <person name="Ebbesson L."/>
            <person name="Teles M."/>
            <person name="MacKenzie S."/>
            <person name="Amaro C."/>
        </authorList>
    </citation>
    <scope>NUCLEOTIDE SEQUENCE</scope>
</reference>
<protein>
    <submittedName>
        <fullName evidence="1">Uncharacterized protein</fullName>
    </submittedName>
</protein>
<dbReference type="AlphaFoldDB" id="A0A0E9WV21"/>
<organism evidence="1">
    <name type="scientific">Anguilla anguilla</name>
    <name type="common">European freshwater eel</name>
    <name type="synonym">Muraena anguilla</name>
    <dbReference type="NCBI Taxonomy" id="7936"/>
    <lineage>
        <taxon>Eukaryota</taxon>
        <taxon>Metazoa</taxon>
        <taxon>Chordata</taxon>
        <taxon>Craniata</taxon>
        <taxon>Vertebrata</taxon>
        <taxon>Euteleostomi</taxon>
        <taxon>Actinopterygii</taxon>
        <taxon>Neopterygii</taxon>
        <taxon>Teleostei</taxon>
        <taxon>Anguilliformes</taxon>
        <taxon>Anguillidae</taxon>
        <taxon>Anguilla</taxon>
    </lineage>
</organism>
<sequence>MTINMELLTGVAMYDTCKLCALRKLNCIDTKFCPFYKQIRTAEAVCKIPWQFVSIDCLIHITYTISLS</sequence>
<name>A0A0E9WV21_ANGAN</name>
<proteinExistence type="predicted"/>
<evidence type="ECO:0000313" key="1">
    <source>
        <dbReference type="EMBL" id="JAH93358.1"/>
    </source>
</evidence>
<dbReference type="EMBL" id="GBXM01015219">
    <property type="protein sequence ID" value="JAH93358.1"/>
    <property type="molecule type" value="Transcribed_RNA"/>
</dbReference>
<reference evidence="1" key="1">
    <citation type="submission" date="2014-11" db="EMBL/GenBank/DDBJ databases">
        <authorList>
            <person name="Amaro Gonzalez C."/>
        </authorList>
    </citation>
    <scope>NUCLEOTIDE SEQUENCE</scope>
</reference>